<dbReference type="Proteomes" id="UP001235849">
    <property type="component" value="Unassembled WGS sequence"/>
</dbReference>
<dbReference type="EMBL" id="JAQOSO010000061">
    <property type="protein sequence ID" value="MDJ1174712.1"/>
    <property type="molecule type" value="Genomic_DNA"/>
</dbReference>
<protein>
    <submittedName>
        <fullName evidence="1">DUF932 domain-containing protein</fullName>
    </submittedName>
</protein>
<reference evidence="1 2" key="1">
    <citation type="submission" date="2023-01" db="EMBL/GenBank/DDBJ databases">
        <title>Novel diversity within Roseofilum (Cyanobacteria; Desertifilaceae) from marine benthic mats with descriptions of four novel species.</title>
        <authorList>
            <person name="Wang Y."/>
            <person name="Berthold D.E."/>
            <person name="Hu J."/>
            <person name="Lefler F.W."/>
            <person name="Laughinghouse H.D. IV."/>
        </authorList>
    </citation>
    <scope>NUCLEOTIDE SEQUENCE [LARGE SCALE GENOMIC DNA]</scope>
    <source>
        <strain evidence="1 2">BLCC-M114</strain>
    </source>
</reference>
<gene>
    <name evidence="1" type="ORF">PMG25_11465</name>
</gene>
<comment type="caution">
    <text evidence="1">The sequence shown here is derived from an EMBL/GenBank/DDBJ whole genome shotgun (WGS) entry which is preliminary data.</text>
</comment>
<dbReference type="RefSeq" id="WP_283767031.1">
    <property type="nucleotide sequence ID" value="NZ_JAQOSO010000061.1"/>
</dbReference>
<proteinExistence type="predicted"/>
<accession>A0ABT7B7A8</accession>
<evidence type="ECO:0000313" key="1">
    <source>
        <dbReference type="EMBL" id="MDJ1174712.1"/>
    </source>
</evidence>
<dbReference type="InterPro" id="IPR017686">
    <property type="entry name" value="Phg/plasmid-like_prot"/>
</dbReference>
<sequence>MRFTNMHEITKCKSTQEILEMCELDYSIECYPRYYQRNGVFIPVEGKFSIVRDDSGLELSTASENWTPIQNEAIVDNFLSFCDDSGLKATHAGALDDGRKVCIIADLDREFDVKNVGDIVKGFVQFIGSHERGYGHQINLYIERLVCLNGATRQVRQGQRVLRHTASFEANMTQLLEACLASWEQYIGDMDTLANTVVEPEDAHMLLIKAFGDPSKAIEDQPKIVQKVFRLFDGELIGGHFSSAYKSAFGLLQSVTEYYNHHHAYRSDTDVFSALTTGNINQRVSAFENQIIRYSRSANNRQSVSVGVAQR</sequence>
<evidence type="ECO:0000313" key="2">
    <source>
        <dbReference type="Proteomes" id="UP001235849"/>
    </source>
</evidence>
<name>A0ABT7B7A8_9CYAN</name>
<dbReference type="InterPro" id="IPR026325">
    <property type="entry name" value="DUF932"/>
</dbReference>
<dbReference type="Pfam" id="PF06067">
    <property type="entry name" value="DUF932"/>
    <property type="match status" value="1"/>
</dbReference>
<dbReference type="NCBIfam" id="TIGR03299">
    <property type="entry name" value="LGT_TIGR03299"/>
    <property type="match status" value="1"/>
</dbReference>
<organism evidence="1 2">
    <name type="scientific">Roseofilum capinflatum BLCC-M114</name>
    <dbReference type="NCBI Taxonomy" id="3022440"/>
    <lineage>
        <taxon>Bacteria</taxon>
        <taxon>Bacillati</taxon>
        <taxon>Cyanobacteriota</taxon>
        <taxon>Cyanophyceae</taxon>
        <taxon>Desertifilales</taxon>
        <taxon>Desertifilaceae</taxon>
        <taxon>Roseofilum</taxon>
        <taxon>Roseofilum capinflatum</taxon>
    </lineage>
</organism>
<keyword evidence="2" id="KW-1185">Reference proteome</keyword>